<protein>
    <submittedName>
        <fullName evidence="1">DUF2764 family protein</fullName>
    </submittedName>
</protein>
<accession>A0ABY7GH08</accession>
<dbReference type="RefSeq" id="WP_255188061.1">
    <property type="nucleotide sequence ID" value="NZ_CP113517.1"/>
</dbReference>
<dbReference type="EMBL" id="CP113517">
    <property type="protein sequence ID" value="WAR43083.1"/>
    <property type="molecule type" value="Genomic_DNA"/>
</dbReference>
<reference evidence="1" key="1">
    <citation type="submission" date="2022-11" db="EMBL/GenBank/DDBJ databases">
        <title>Methylomonas rapida sp. nov., Carotenoid-Producing Obligate Methanotrophs with High Growth Characteristics and Biotechnological Potential.</title>
        <authorList>
            <person name="Tikhonova E.N."/>
            <person name="Suleimanov R.Z."/>
            <person name="Miroshnikov K."/>
            <person name="Oshkin I.Y."/>
            <person name="Belova S.E."/>
            <person name="Danilova O.V."/>
            <person name="Ashikhmin A."/>
            <person name="Konopkin A."/>
            <person name="But S.Y."/>
            <person name="Khmelenina V.N."/>
            <person name="Kuznetsov N."/>
            <person name="Pimenov N.V."/>
            <person name="Dedysh S.N."/>
        </authorList>
    </citation>
    <scope>NUCLEOTIDE SEQUENCE</scope>
    <source>
        <strain evidence="1">MP1</strain>
    </source>
</reference>
<dbReference type="Pfam" id="PF10962">
    <property type="entry name" value="DUF2764"/>
    <property type="match status" value="1"/>
</dbReference>
<dbReference type="InterPro" id="IPR024492">
    <property type="entry name" value="DUF2764"/>
</dbReference>
<keyword evidence="2" id="KW-1185">Reference proteome</keyword>
<evidence type="ECO:0000313" key="2">
    <source>
        <dbReference type="Proteomes" id="UP001162780"/>
    </source>
</evidence>
<sequence length="231" mass="27249">MINRHFRYTLLMTSLPPQPVDLFSAKILPISRIQLDKRLSLLDADDAADLARIERLLHWSKMQEADDVNIVTHGHAEMALIRSEFLRQIVLWRLELRTLINALRRKHAGEILPLDQPYHGFGDRLQFIRRNWHKSDFGLGQSLPWLKQAWQLLSENKTLELDKLMLELNWKYYARLSLGHTFDFPAVVLYVLRWYVIDRWVSYDADRALLRFNELISAGMADVSLECEERP</sequence>
<organism evidence="1 2">
    <name type="scientific">Methylomonas rapida</name>
    <dbReference type="NCBI Taxonomy" id="2963939"/>
    <lineage>
        <taxon>Bacteria</taxon>
        <taxon>Pseudomonadati</taxon>
        <taxon>Pseudomonadota</taxon>
        <taxon>Gammaproteobacteria</taxon>
        <taxon>Methylococcales</taxon>
        <taxon>Methylococcaceae</taxon>
        <taxon>Methylomonas</taxon>
    </lineage>
</organism>
<proteinExistence type="predicted"/>
<evidence type="ECO:0000313" key="1">
    <source>
        <dbReference type="EMBL" id="WAR43083.1"/>
    </source>
</evidence>
<gene>
    <name evidence="1" type="ORF">NM686_011805</name>
</gene>
<name>A0ABY7GH08_9GAMM</name>
<dbReference type="Proteomes" id="UP001162780">
    <property type="component" value="Chromosome"/>
</dbReference>